<evidence type="ECO:0000256" key="1">
    <source>
        <dbReference type="ARBA" id="ARBA00005750"/>
    </source>
</evidence>
<keyword evidence="3" id="KW-0378">Hydrolase</keyword>
<dbReference type="Gene3D" id="3.20.20.140">
    <property type="entry name" value="Metal-dependent hydrolases"/>
    <property type="match status" value="1"/>
</dbReference>
<dbReference type="InterPro" id="IPR016667">
    <property type="entry name" value="Caps_polysacc_synth_CpsB/CapC"/>
</dbReference>
<dbReference type="PANTHER" id="PTHR39181">
    <property type="entry name" value="TYROSINE-PROTEIN PHOSPHATASE YWQE"/>
    <property type="match status" value="1"/>
</dbReference>
<sequence>MFSFFKSKPILKSLIPQGYVDIHSHLIYGIDDGAKTIEDTKHIISSMQSLGFEQAIATPHTTPLVWENTREGILDQYQLVQEQLPQEAKAIELRVASEYLMDESLLPRIENKELLTLKDNYVLVEMSYMNPPIQLMDILFQLKSSGYDIVLAHPERYNFYHQNTAMYKKLKKAGCLFQMNLLSVTGYYGKHVLEAANYLLQQGLIDFVGSDIHHEKHIKGFDAKVEVKAIEFFTQAINNNQEFRK</sequence>
<comment type="similarity">
    <text evidence="1">Belongs to the metallo-dependent hydrolases superfamily. CpsB/CapC family.</text>
</comment>
<dbReference type="EMBL" id="CP068108">
    <property type="protein sequence ID" value="QQT99241.1"/>
    <property type="molecule type" value="Genomic_DNA"/>
</dbReference>
<evidence type="ECO:0000256" key="4">
    <source>
        <dbReference type="ARBA" id="ARBA00051722"/>
    </source>
</evidence>
<dbReference type="OrthoDB" id="9788539at2"/>
<dbReference type="RefSeq" id="WP_002987089.1">
    <property type="nucleotide sequence ID" value="NZ_CP068108.1"/>
</dbReference>
<dbReference type="SUPFAM" id="SSF89550">
    <property type="entry name" value="PHP domain-like"/>
    <property type="match status" value="1"/>
</dbReference>
<dbReference type="EC" id="3.1.3.48" evidence="2"/>
<dbReference type="GO" id="GO:0030145">
    <property type="term" value="F:manganese ion binding"/>
    <property type="evidence" value="ECO:0007669"/>
    <property type="project" value="InterPro"/>
</dbReference>
<evidence type="ECO:0000256" key="2">
    <source>
        <dbReference type="ARBA" id="ARBA00013064"/>
    </source>
</evidence>
<evidence type="ECO:0000256" key="3">
    <source>
        <dbReference type="ARBA" id="ARBA00022801"/>
    </source>
</evidence>
<dbReference type="AlphaFoldDB" id="A0A9Q6Z539"/>
<gene>
    <name evidence="5" type="ORF">I6I88_13635</name>
</gene>
<accession>A0A9Q6Z539</accession>
<protein>
    <recommendedName>
        <fullName evidence="2">protein-tyrosine-phosphatase</fullName>
        <ecNumber evidence="2">3.1.3.48</ecNumber>
    </recommendedName>
</protein>
<dbReference type="InterPro" id="IPR016195">
    <property type="entry name" value="Pol/histidinol_Pase-like"/>
</dbReference>
<evidence type="ECO:0000313" key="5">
    <source>
        <dbReference type="EMBL" id="QQT99241.1"/>
    </source>
</evidence>
<evidence type="ECO:0000313" key="6">
    <source>
        <dbReference type="Proteomes" id="UP000596202"/>
    </source>
</evidence>
<dbReference type="GO" id="GO:0004725">
    <property type="term" value="F:protein tyrosine phosphatase activity"/>
    <property type="evidence" value="ECO:0007669"/>
    <property type="project" value="UniProtKB-EC"/>
</dbReference>
<dbReference type="Proteomes" id="UP000596202">
    <property type="component" value="Chromosome"/>
</dbReference>
<dbReference type="Pfam" id="PF19567">
    <property type="entry name" value="CpsB_CapC"/>
    <property type="match status" value="1"/>
</dbReference>
<dbReference type="PIRSF" id="PIRSF016557">
    <property type="entry name" value="Caps_synth_CpsB"/>
    <property type="match status" value="1"/>
</dbReference>
<comment type="catalytic activity">
    <reaction evidence="4">
        <text>O-phospho-L-tyrosyl-[protein] + H2O = L-tyrosyl-[protein] + phosphate</text>
        <dbReference type="Rhea" id="RHEA:10684"/>
        <dbReference type="Rhea" id="RHEA-COMP:10136"/>
        <dbReference type="Rhea" id="RHEA-COMP:20101"/>
        <dbReference type="ChEBI" id="CHEBI:15377"/>
        <dbReference type="ChEBI" id="CHEBI:43474"/>
        <dbReference type="ChEBI" id="CHEBI:46858"/>
        <dbReference type="ChEBI" id="CHEBI:61978"/>
        <dbReference type="EC" id="3.1.3.48"/>
    </reaction>
</comment>
<organism evidence="5 6">
    <name type="scientific">Myroides odoratus</name>
    <name type="common">Flavobacterium odoratum</name>
    <dbReference type="NCBI Taxonomy" id="256"/>
    <lineage>
        <taxon>Bacteria</taxon>
        <taxon>Pseudomonadati</taxon>
        <taxon>Bacteroidota</taxon>
        <taxon>Flavobacteriia</taxon>
        <taxon>Flavobacteriales</taxon>
        <taxon>Flavobacteriaceae</taxon>
        <taxon>Myroides</taxon>
    </lineage>
</organism>
<dbReference type="PANTHER" id="PTHR39181:SF1">
    <property type="entry name" value="TYROSINE-PROTEIN PHOSPHATASE YWQE"/>
    <property type="match status" value="1"/>
</dbReference>
<name>A0A9Q6Z539_MYROD</name>
<reference evidence="5 6" key="1">
    <citation type="submission" date="2021-01" db="EMBL/GenBank/DDBJ databases">
        <title>FDA dAtabase for Regulatory Grade micrObial Sequences (FDA-ARGOS): Supporting development and validation of Infectious Disease Dx tests.</title>
        <authorList>
            <person name="Sproer C."/>
            <person name="Gronow S."/>
            <person name="Severitt S."/>
            <person name="Schroder I."/>
            <person name="Tallon L."/>
            <person name="Sadzewicz L."/>
            <person name="Zhao X."/>
            <person name="Boylan J."/>
            <person name="Ott S."/>
            <person name="Bowen H."/>
            <person name="Vavikolanu K."/>
            <person name="Mehta A."/>
            <person name="Aluvathingal J."/>
            <person name="Nadendla S."/>
            <person name="Lowell S."/>
            <person name="Myers T."/>
            <person name="Yan Y."/>
            <person name="Sichtig H."/>
        </authorList>
    </citation>
    <scope>NUCLEOTIDE SEQUENCE [LARGE SCALE GENOMIC DNA]</scope>
    <source>
        <strain evidence="5 6">FDAARGOS_1131</strain>
    </source>
</reference>
<dbReference type="GeneID" id="93528710"/>
<proteinExistence type="inferred from homology"/>